<name>A0A7I8K6I7_SPIIN</name>
<dbReference type="Gene3D" id="3.40.50.10810">
    <property type="entry name" value="Tandem AAA-ATPase domain"/>
    <property type="match status" value="1"/>
</dbReference>
<dbReference type="Pfam" id="PF24492">
    <property type="entry name" value="HEAT_ECM29"/>
    <property type="match status" value="1"/>
</dbReference>
<dbReference type="SMART" id="SM00487">
    <property type="entry name" value="DEXDc"/>
    <property type="match status" value="1"/>
</dbReference>
<dbReference type="InterPro" id="IPR016024">
    <property type="entry name" value="ARM-type_fold"/>
</dbReference>
<proteinExistence type="predicted"/>
<dbReference type="InterPro" id="IPR044078">
    <property type="entry name" value="Mot1_ATP-bd"/>
</dbReference>
<dbReference type="InterPro" id="IPR001650">
    <property type="entry name" value="Helicase_C-like"/>
</dbReference>
<dbReference type="OrthoDB" id="10252227at2759"/>
<evidence type="ECO:0000256" key="7">
    <source>
        <dbReference type="ARBA" id="ARBA00023125"/>
    </source>
</evidence>
<evidence type="ECO:0000256" key="1">
    <source>
        <dbReference type="ARBA" id="ARBA00004123"/>
    </source>
</evidence>
<keyword evidence="5" id="KW-0347">Helicase</keyword>
<dbReference type="Pfam" id="PF12054">
    <property type="entry name" value="DUF3535"/>
    <property type="match status" value="1"/>
</dbReference>
<dbReference type="Proteomes" id="UP000663760">
    <property type="component" value="Chromosome 3"/>
</dbReference>
<dbReference type="InterPro" id="IPR055443">
    <property type="entry name" value="HEAT_ECM29"/>
</dbReference>
<dbReference type="InterPro" id="IPR022707">
    <property type="entry name" value="Mot1_central_dom"/>
</dbReference>
<reference evidence="12" key="1">
    <citation type="submission" date="2020-02" db="EMBL/GenBank/DDBJ databases">
        <authorList>
            <person name="Scholz U."/>
            <person name="Mascher M."/>
            <person name="Fiebig A."/>
        </authorList>
    </citation>
    <scope>NUCLEOTIDE SEQUENCE</scope>
</reference>
<dbReference type="FunFam" id="3.40.50.300:FF:001793">
    <property type="entry name" value="TATA-binding protein-associated factor"/>
    <property type="match status" value="1"/>
</dbReference>
<dbReference type="InterPro" id="IPR038718">
    <property type="entry name" value="SNF2-like_sf"/>
</dbReference>
<dbReference type="SUPFAM" id="SSF52540">
    <property type="entry name" value="P-loop containing nucleoside triphosphate hydrolases"/>
    <property type="match status" value="2"/>
</dbReference>
<dbReference type="InterPro" id="IPR027417">
    <property type="entry name" value="P-loop_NTPase"/>
</dbReference>
<evidence type="ECO:0000256" key="8">
    <source>
        <dbReference type="ARBA" id="ARBA00023242"/>
    </source>
</evidence>
<sequence length="2050" mass="228582">MAQHSSRLQRLLTLLDTGSTQATRFAAARQIGEIAKSHPVELYSLLNKVSPYLRSRNWDTRVAAAHAIGAIAESVKHASLAELFSLMEDEMSASGLSDSAKDIATACSNFHPNVVAGLSFRSFDIHKVLDFGSLLVASGGQEYDVAVDNSKTPAEKLARQKQNLRHRLGLDVCEQFMDVSDMIKDEDLLVQKIHAQGNGLSHGYRASSSGQSIQQLVANMVPSFRPRKLSARELNLLKRKAKINAKDQPKDRCEDDEPEMSPLYKPVTPKSDYPTPSGASKGFIDVSVDETRPELDGTGGWPFRHFVEQLIHDMFDPIWEVRHGTIMALREILTHQGACVGVYMPDLDSDMSWIPDIDIKSIKREKETDLNVLPSVDESEPESKRQKLGNEPFQATILKKELDSDTVKLEEVLLHQAEKSESSDLVVADIKTEPDSCMSGFPVPPEEIVTAGTEKILAEDNKLVPKVEFLDNLPQGCKLIKLIKLTRHSWIKNWEFLQDCAIRFICVLALDRFGDYVSDQVVAPVRETCAQGLGAILKYMHPSLVYETLQVLLQMQCRQEWEIRHGSLLGVKYLVAVRQDMLQDLLGYLLPACKIGLEDPDDDVRAVAAEALIPAAAALVSLKGEALHAVVILLWDILLYLDDLNPSTSSVMNLLAELYSQSDMMLGVTGSPGKKEFDLNEISLVDEQSDVMKHEDNPYVLSTLAPRLWPFMRHIIKSVRHSAIRTLERLLEVGLRRTFSERTTSIWPSEILGDTLRIVFQNLLLESNEEILHCSERVWSLLLQCPEENLEAASKLYFSAWLQLATTPLGLTLDDGKMFWPVALPRKSHFRAAAKMRATTYENENHTNLSFDSSKGNIIRENVDEHQTTTMKVIFGGDNEKAVTYTRVTTATALGALAAKLPDTSLQVVVDPLWNDVTSLSGVRRQVACLALIAWFKELKGKNHSRVHEISIDFLDPLRHWLLDLLACPDPSFPTKNSALPYAELSRTYTKMRNEARKLFHLTESSGTFKDLMLSTTINLDMLTIDDAINFVSKLSLPLEHSNGNGTEERHLDDLELSKQRLLSTSCYLNCVQSNLHVSVSALIAAAVVWMSGLPAKLNPIILPLMAAIKREQEEVLQQKAAEALAELIFSCVGRKPGPNDKLIKNICNQTCMDFSETPQAALISSMEVIESQDLLNLGRSSFNRKAKGQIPSGGEDRSKIEGFICRRGSELALKYLCEKFGSSLFDGLPKLWDCLTEFLKPLPDYFSANDRQMMEMIDEVKDKEPQLLINNIQVVRSIAHLVNESLRPKLLSLLPTIIVCICHPHVAVRLAASRCITSMAKTMTTAVMGAVIGKVIPILEHSSSLYARQGAGMLMSLLVQGMGLELVAYAPLLIVPLLKCMSDSDHVVRSTVTHSFAALVPLLPLARGLPVPTGLSEDLSRNTEDAKFLEQLLDNSQIDDYKLPINLKVSLRRYQQEGVNWLSFLRRFKLHGILCDDMGLGKTLQASAIVAADIVEGQVCNGGTEHRSLIICPSTLVGHWAYEIEKYVDDDVFKVLQYVGSVQERTSLRDSFNTYNLIIASYDVIRKDIDYLEKLQWNYCILDEGHVIKNAKSKITNAVKRLKAENRLVLSGTPIQNNVLELWSLFDFLMPGFLGTERQFQATYGKPLLAARDPKCSAKDAEAGALAMEALHKQVMPFLLRRTKDEVLLDLPEKIIQDRYCDLSPAQLKLYEQFSHSDAKKEISTIVEASDGSKTEETIPTPKATSHIFQALQYLLKLCSHPLLVLGQKPPEPLMRLLSEVMPSCSDIISALHELEHSPKLVALKEILEECGIGQDVTGIEGGSATGEHRVLIFAQHRSLLDIIEKDLFQAHMKNVTYLRLDGSVEPEKRFDIVKAFNSDPTIDVLLLTTHVGGLGLNLTSADTLVFMEHDWNPMKDHQAMDRAHRLGQRKVVNVHRLIMRGTLEEKVMSLQSFKVNVANAVINAENASLKTMNTDQLLDLFTPLSVTTSTTKAKFGAAAGVGPEMEEVGLRPGRKGLKAVLSGLEELWDQSQYEEEYNLSHFLSKLNA</sequence>
<dbReference type="InterPro" id="IPR049730">
    <property type="entry name" value="SNF2/RAD54-like_C"/>
</dbReference>
<keyword evidence="13" id="KW-1185">Reference proteome</keyword>
<organism evidence="12 13">
    <name type="scientific">Spirodela intermedia</name>
    <name type="common">Intermediate duckweed</name>
    <dbReference type="NCBI Taxonomy" id="51605"/>
    <lineage>
        <taxon>Eukaryota</taxon>
        <taxon>Viridiplantae</taxon>
        <taxon>Streptophyta</taxon>
        <taxon>Embryophyta</taxon>
        <taxon>Tracheophyta</taxon>
        <taxon>Spermatophyta</taxon>
        <taxon>Magnoliopsida</taxon>
        <taxon>Liliopsida</taxon>
        <taxon>Araceae</taxon>
        <taxon>Lemnoideae</taxon>
        <taxon>Spirodela</taxon>
    </lineage>
</organism>
<evidence type="ECO:0000256" key="6">
    <source>
        <dbReference type="ARBA" id="ARBA00022840"/>
    </source>
</evidence>
<dbReference type="CDD" id="cd17999">
    <property type="entry name" value="DEXHc_Mot1"/>
    <property type="match status" value="1"/>
</dbReference>
<keyword evidence="6" id="KW-0067">ATP-binding</keyword>
<dbReference type="PROSITE" id="PS51192">
    <property type="entry name" value="HELICASE_ATP_BIND_1"/>
    <property type="match status" value="1"/>
</dbReference>
<feature type="domain" description="Helicase C-terminal" evidence="11">
    <location>
        <begin position="1813"/>
        <end position="1975"/>
    </location>
</feature>
<keyword evidence="2" id="KW-0677">Repeat</keyword>
<accession>A0A7I8K6I7</accession>
<evidence type="ECO:0000256" key="3">
    <source>
        <dbReference type="ARBA" id="ARBA00022741"/>
    </source>
</evidence>
<dbReference type="Pfam" id="PF00271">
    <property type="entry name" value="Helicase_C"/>
    <property type="match status" value="1"/>
</dbReference>
<evidence type="ECO:0000259" key="10">
    <source>
        <dbReference type="PROSITE" id="PS51192"/>
    </source>
</evidence>
<dbReference type="PANTHER" id="PTHR36498:SF1">
    <property type="entry name" value="TATA-BINDING PROTEIN-ASSOCIATED FACTOR 172"/>
    <property type="match status" value="1"/>
</dbReference>
<dbReference type="GO" id="GO:0003677">
    <property type="term" value="F:DNA binding"/>
    <property type="evidence" value="ECO:0007669"/>
    <property type="project" value="UniProtKB-KW"/>
</dbReference>
<evidence type="ECO:0000259" key="11">
    <source>
        <dbReference type="PROSITE" id="PS51194"/>
    </source>
</evidence>
<dbReference type="Gene3D" id="3.40.50.300">
    <property type="entry name" value="P-loop containing nucleotide triphosphate hydrolases"/>
    <property type="match status" value="1"/>
</dbReference>
<dbReference type="SUPFAM" id="SSF48371">
    <property type="entry name" value="ARM repeat"/>
    <property type="match status" value="1"/>
</dbReference>
<keyword evidence="8" id="KW-0539">Nucleus</keyword>
<evidence type="ECO:0000256" key="2">
    <source>
        <dbReference type="ARBA" id="ARBA00022737"/>
    </source>
</evidence>
<dbReference type="GO" id="GO:0005524">
    <property type="term" value="F:ATP binding"/>
    <property type="evidence" value="ECO:0007669"/>
    <property type="project" value="UniProtKB-KW"/>
</dbReference>
<dbReference type="InterPro" id="IPR000330">
    <property type="entry name" value="SNF2_N"/>
</dbReference>
<keyword evidence="7" id="KW-0238">DNA-binding</keyword>
<dbReference type="InterPro" id="IPR011989">
    <property type="entry name" value="ARM-like"/>
</dbReference>
<feature type="compositionally biased region" description="Basic and acidic residues" evidence="9">
    <location>
        <begin position="244"/>
        <end position="253"/>
    </location>
</feature>
<comment type="subcellular location">
    <subcellularLocation>
        <location evidence="1">Nucleus</location>
    </subcellularLocation>
</comment>
<dbReference type="GO" id="GO:0016887">
    <property type="term" value="F:ATP hydrolysis activity"/>
    <property type="evidence" value="ECO:0007669"/>
    <property type="project" value="InterPro"/>
</dbReference>
<dbReference type="CDD" id="cd18793">
    <property type="entry name" value="SF2_C_SNF"/>
    <property type="match status" value="1"/>
</dbReference>
<dbReference type="GO" id="GO:0004386">
    <property type="term" value="F:helicase activity"/>
    <property type="evidence" value="ECO:0007669"/>
    <property type="project" value="UniProtKB-KW"/>
</dbReference>
<dbReference type="GO" id="GO:0017025">
    <property type="term" value="F:TBP-class protein binding"/>
    <property type="evidence" value="ECO:0007669"/>
    <property type="project" value="InterPro"/>
</dbReference>
<dbReference type="FunFam" id="3.40.50.10810:FF:000009">
    <property type="entry name" value="B-TFIID TATA-box-binding protein-associated factor 1"/>
    <property type="match status" value="1"/>
</dbReference>
<dbReference type="InterPro" id="IPR014001">
    <property type="entry name" value="Helicase_ATP-bd"/>
</dbReference>
<dbReference type="Gene3D" id="1.25.10.10">
    <property type="entry name" value="Leucine-rich Repeat Variant"/>
    <property type="match status" value="3"/>
</dbReference>
<dbReference type="InterPro" id="IPR044972">
    <property type="entry name" value="Mot1"/>
</dbReference>
<feature type="region of interest" description="Disordered" evidence="9">
    <location>
        <begin position="243"/>
        <end position="279"/>
    </location>
</feature>
<dbReference type="PROSITE" id="PS51194">
    <property type="entry name" value="HELICASE_CTER"/>
    <property type="match status" value="1"/>
</dbReference>
<dbReference type="Pfam" id="PF00176">
    <property type="entry name" value="SNF2-rel_dom"/>
    <property type="match status" value="1"/>
</dbReference>
<keyword evidence="4" id="KW-0378">Hydrolase</keyword>
<feature type="domain" description="Helicase ATP-binding" evidence="10">
    <location>
        <begin position="1464"/>
        <end position="1633"/>
    </location>
</feature>
<protein>
    <submittedName>
        <fullName evidence="12">Uncharacterized protein</fullName>
    </submittedName>
</protein>
<dbReference type="PANTHER" id="PTHR36498">
    <property type="entry name" value="TATA-BINDING PROTEIN-ASSOCIATED FACTOR 172"/>
    <property type="match status" value="1"/>
</dbReference>
<dbReference type="EMBL" id="LR746266">
    <property type="protein sequence ID" value="CAA7393232.1"/>
    <property type="molecule type" value="Genomic_DNA"/>
</dbReference>
<evidence type="ECO:0000313" key="13">
    <source>
        <dbReference type="Proteomes" id="UP000663760"/>
    </source>
</evidence>
<evidence type="ECO:0000256" key="9">
    <source>
        <dbReference type="SAM" id="MobiDB-lite"/>
    </source>
</evidence>
<evidence type="ECO:0000256" key="4">
    <source>
        <dbReference type="ARBA" id="ARBA00022801"/>
    </source>
</evidence>
<dbReference type="GO" id="GO:0005634">
    <property type="term" value="C:nucleus"/>
    <property type="evidence" value="ECO:0007669"/>
    <property type="project" value="UniProtKB-SubCell"/>
</dbReference>
<keyword evidence="3" id="KW-0547">Nucleotide-binding</keyword>
<dbReference type="SMART" id="SM00490">
    <property type="entry name" value="HELICc"/>
    <property type="match status" value="1"/>
</dbReference>
<gene>
    <name evidence="12" type="ORF">SI8410_03004014</name>
</gene>
<evidence type="ECO:0000256" key="5">
    <source>
        <dbReference type="ARBA" id="ARBA00022806"/>
    </source>
</evidence>
<evidence type="ECO:0000313" key="12">
    <source>
        <dbReference type="EMBL" id="CAA7393232.1"/>
    </source>
</evidence>